<reference evidence="2" key="1">
    <citation type="journal article" date="2012" name="BMC Genomics">
        <title>Genome sequence of the necrotrophic fungus Penicillium digitatum, the main postharvest pathogen of citrus.</title>
        <authorList>
            <person name="Marcet-Houben M."/>
            <person name="Ballester A.-R."/>
            <person name="de la Fuente B."/>
            <person name="Harries E."/>
            <person name="Marcos J.F."/>
            <person name="Gonzalez-Candelas L."/>
            <person name="Gabaldon T."/>
        </authorList>
    </citation>
    <scope>NUCLEOTIDE SEQUENCE [LARGE SCALE GENOMIC DNA]</scope>
    <source>
        <strain evidence="2">Pd1 / CECT 20795</strain>
    </source>
</reference>
<gene>
    <name evidence="1" type="ORF">PDIP_62040</name>
</gene>
<dbReference type="HOGENOM" id="CLU_3260719_0_0_1"/>
<dbReference type="AlphaFoldDB" id="K9FKA8"/>
<name>K9FKA8_PEND1</name>
<comment type="caution">
    <text evidence="1">The sequence shown here is derived from an EMBL/GenBank/DDBJ whole genome shotgun (WGS) entry which is preliminary data.</text>
</comment>
<accession>K9FKA8</accession>
<evidence type="ECO:0000313" key="1">
    <source>
        <dbReference type="EMBL" id="EKV09980.1"/>
    </source>
</evidence>
<dbReference type="KEGG" id="pdp:PDIP_62040"/>
<sequence length="42" mass="4968">MGIKVPEKLINFPQNRIRSCVYWRHRENASALGNSCPRWPKN</sequence>
<evidence type="ECO:0000313" key="2">
    <source>
        <dbReference type="Proteomes" id="UP000009886"/>
    </source>
</evidence>
<protein>
    <submittedName>
        <fullName evidence="1">Uncharacterized protein</fullName>
    </submittedName>
</protein>
<dbReference type="Proteomes" id="UP000009886">
    <property type="component" value="Unassembled WGS sequence"/>
</dbReference>
<dbReference type="VEuPathDB" id="FungiDB:PDIP_62040"/>
<proteinExistence type="predicted"/>
<organism evidence="1 2">
    <name type="scientific">Penicillium digitatum (strain Pd1 / CECT 20795)</name>
    <name type="common">Green mold</name>
    <dbReference type="NCBI Taxonomy" id="1170230"/>
    <lineage>
        <taxon>Eukaryota</taxon>
        <taxon>Fungi</taxon>
        <taxon>Dikarya</taxon>
        <taxon>Ascomycota</taxon>
        <taxon>Pezizomycotina</taxon>
        <taxon>Eurotiomycetes</taxon>
        <taxon>Eurotiomycetidae</taxon>
        <taxon>Eurotiales</taxon>
        <taxon>Aspergillaceae</taxon>
        <taxon>Penicillium</taxon>
    </lineage>
</organism>
<dbReference type="EMBL" id="AKCU01000419">
    <property type="protein sequence ID" value="EKV09980.1"/>
    <property type="molecule type" value="Genomic_DNA"/>
</dbReference>